<reference evidence="3" key="1">
    <citation type="submission" date="2020-06" db="EMBL/GenBank/DDBJ databases">
        <title>Whole Genome Sequence of Bradyrhizobium sp. Strain 1S1.</title>
        <authorList>
            <person name="Bromfield E.S.P."/>
            <person name="Cloutier S."/>
        </authorList>
    </citation>
    <scope>NUCLEOTIDE SEQUENCE [LARGE SCALE GENOMIC DNA]</scope>
    <source>
        <strain evidence="3">1S1</strain>
    </source>
</reference>
<dbReference type="InterPro" id="IPR050471">
    <property type="entry name" value="AB_hydrolase"/>
</dbReference>
<dbReference type="InterPro" id="IPR000073">
    <property type="entry name" value="AB_hydrolase_1"/>
</dbReference>
<dbReference type="NCBIfam" id="TIGR02240">
    <property type="entry name" value="PHA_depoly_arom"/>
    <property type="match status" value="1"/>
</dbReference>
<gene>
    <name evidence="3" type="primary">phaZ</name>
    <name evidence="3" type="ORF">HAP48_043270</name>
</gene>
<dbReference type="PANTHER" id="PTHR43433:SF5">
    <property type="entry name" value="AB HYDROLASE-1 DOMAIN-CONTAINING PROTEIN"/>
    <property type="match status" value="1"/>
</dbReference>
<evidence type="ECO:0000256" key="1">
    <source>
        <dbReference type="SAM" id="MobiDB-lite"/>
    </source>
</evidence>
<dbReference type="InterPro" id="IPR011942">
    <property type="entry name" value="PHA_depoly_arom"/>
</dbReference>
<dbReference type="EMBL" id="JAAOLE020000001">
    <property type="protein sequence ID" value="NVI49550.1"/>
    <property type="molecule type" value="Genomic_DNA"/>
</dbReference>
<evidence type="ECO:0000259" key="2">
    <source>
        <dbReference type="Pfam" id="PF00561"/>
    </source>
</evidence>
<dbReference type="GO" id="GO:0004806">
    <property type="term" value="F:triacylglycerol lipase activity"/>
    <property type="evidence" value="ECO:0007669"/>
    <property type="project" value="TreeGrafter"/>
</dbReference>
<name>A0A973W982_9BRAD</name>
<dbReference type="PRINTS" id="PR00111">
    <property type="entry name" value="ABHYDROLASE"/>
</dbReference>
<comment type="caution">
    <text evidence="3">The sequence shown here is derived from an EMBL/GenBank/DDBJ whole genome shotgun (WGS) entry which is preliminary data.</text>
</comment>
<sequence length="343" mass="36957">MRRPRSAARAIRPLLQHQEPTSLTEDLTSADKASPAKVGPAAATQRGAIETRQITIDGQLLQVAIRHGDGGAPPLLLFNGIGANWELARPFLEALTNTTAIIFDVPGVGGSPRPAWPYRPSTLARLAADLVAELGHAEVDVAGVSWGGGIAQQFAHQFPKRCRRLVLAATAPGFTMVPASPAVLWKMATPRRYTDKGYMKTVAADIYGGAFRDDPSLIGRHAAAMHGARSMGYFYQLLAMTGWTSLPWLWSLPQPTLILMGRDDPLVPPINGQIMASLIPNAELHMIDDGHLFMVTRPKETAGLIEAFLADESRQAAASSLLSRTTSYLRDLVPTSGDGRQKS</sequence>
<feature type="compositionally biased region" description="Polar residues" evidence="1">
    <location>
        <begin position="18"/>
        <end position="27"/>
    </location>
</feature>
<proteinExistence type="predicted"/>
<feature type="domain" description="AB hydrolase-1" evidence="2">
    <location>
        <begin position="73"/>
        <end position="297"/>
    </location>
</feature>
<dbReference type="AlphaFoldDB" id="A0A973W982"/>
<dbReference type="GO" id="GO:0046503">
    <property type="term" value="P:glycerolipid catabolic process"/>
    <property type="evidence" value="ECO:0007669"/>
    <property type="project" value="TreeGrafter"/>
</dbReference>
<protein>
    <submittedName>
        <fullName evidence="3">Poly(3-hydroxyalkanoate) depolymerase</fullName>
    </submittedName>
</protein>
<organism evidence="3">
    <name type="scientific">Bradyrhizobium septentrionale</name>
    <dbReference type="NCBI Taxonomy" id="1404411"/>
    <lineage>
        <taxon>Bacteria</taxon>
        <taxon>Pseudomonadati</taxon>
        <taxon>Pseudomonadota</taxon>
        <taxon>Alphaproteobacteria</taxon>
        <taxon>Hyphomicrobiales</taxon>
        <taxon>Nitrobacteraceae</taxon>
        <taxon>Bradyrhizobium</taxon>
    </lineage>
</organism>
<dbReference type="PANTHER" id="PTHR43433">
    <property type="entry name" value="HYDROLASE, ALPHA/BETA FOLD FAMILY PROTEIN"/>
    <property type="match status" value="1"/>
</dbReference>
<evidence type="ECO:0000313" key="3">
    <source>
        <dbReference type="EMBL" id="NVI49550.1"/>
    </source>
</evidence>
<dbReference type="Gene3D" id="3.40.50.1820">
    <property type="entry name" value="alpha/beta hydrolase"/>
    <property type="match status" value="1"/>
</dbReference>
<accession>A0A973W982</accession>
<dbReference type="InterPro" id="IPR029058">
    <property type="entry name" value="AB_hydrolase_fold"/>
</dbReference>
<dbReference type="Pfam" id="PF00561">
    <property type="entry name" value="Abhydrolase_1"/>
    <property type="match status" value="1"/>
</dbReference>
<feature type="region of interest" description="Disordered" evidence="1">
    <location>
        <begin position="15"/>
        <end position="44"/>
    </location>
</feature>
<dbReference type="SUPFAM" id="SSF53474">
    <property type="entry name" value="alpha/beta-Hydrolases"/>
    <property type="match status" value="1"/>
</dbReference>